<evidence type="ECO:0000313" key="2">
    <source>
        <dbReference type="Proteomes" id="UP000095230"/>
    </source>
</evidence>
<proteinExistence type="predicted"/>
<dbReference type="InterPro" id="IPR017162">
    <property type="entry name" value="UCP037266"/>
</dbReference>
<dbReference type="Gene3D" id="1.10.10.10">
    <property type="entry name" value="Winged helix-like DNA-binding domain superfamily/Winged helix DNA-binding domain"/>
    <property type="match status" value="1"/>
</dbReference>
<evidence type="ECO:0008006" key="3">
    <source>
        <dbReference type="Google" id="ProtNLM"/>
    </source>
</evidence>
<dbReference type="EMBL" id="MCBT01000044">
    <property type="protein sequence ID" value="OEG73050.1"/>
    <property type="molecule type" value="Genomic_DNA"/>
</dbReference>
<protein>
    <recommendedName>
        <fullName evidence="3">Helix-turn-helix type 11 domain-containing protein</fullName>
    </recommendedName>
</protein>
<sequence>MSEDISKQKKAFLRKLYLAQLIDNERHNLLSLHQQTGMPRRTLQDAIATLSDLGIECHFVVDGVRNNAGYYQIKTWGPISGPWVSTHLEQIQRQLE</sequence>
<name>A0A1E5IR98_SHECO</name>
<reference evidence="1 2" key="1">
    <citation type="submission" date="2016-07" db="EMBL/GenBank/DDBJ databases">
        <title>Whole-genome of two Shewanella species isolated from a digestive organ of sea cucumber Apostichopus japonicus Selenka 1867.</title>
        <authorList>
            <person name="Hong H.-H."/>
            <person name="Choi H."/>
            <person name="Cheon S."/>
            <person name="Oh J.-S."/>
            <person name="Lee H.-G."/>
            <person name="Park C."/>
        </authorList>
    </citation>
    <scope>NUCLEOTIDE SEQUENCE [LARGE SCALE GENOMIC DNA]</scope>
    <source>
        <strain evidence="1 2">CSB03KR</strain>
    </source>
</reference>
<comment type="caution">
    <text evidence="1">The sequence shown here is derived from an EMBL/GenBank/DDBJ whole genome shotgun (WGS) entry which is preliminary data.</text>
</comment>
<gene>
    <name evidence="1" type="ORF">BEL05_06545</name>
</gene>
<dbReference type="PIRSF" id="PIRSF037266">
    <property type="entry name" value="UCP037266"/>
    <property type="match status" value="1"/>
</dbReference>
<evidence type="ECO:0000313" key="1">
    <source>
        <dbReference type="EMBL" id="OEG73050.1"/>
    </source>
</evidence>
<organism evidence="1 2">
    <name type="scientific">Shewanella colwelliana</name>
    <name type="common">Alteromonas colwelliana</name>
    <dbReference type="NCBI Taxonomy" id="23"/>
    <lineage>
        <taxon>Bacteria</taxon>
        <taxon>Pseudomonadati</taxon>
        <taxon>Pseudomonadota</taxon>
        <taxon>Gammaproteobacteria</taxon>
        <taxon>Alteromonadales</taxon>
        <taxon>Shewanellaceae</taxon>
        <taxon>Shewanella</taxon>
    </lineage>
</organism>
<dbReference type="STRING" id="23.BEL05_06545"/>
<dbReference type="Proteomes" id="UP000095230">
    <property type="component" value="Unassembled WGS sequence"/>
</dbReference>
<dbReference type="Pfam" id="PF09904">
    <property type="entry name" value="HTH_43"/>
    <property type="match status" value="1"/>
</dbReference>
<dbReference type="AlphaFoldDB" id="A0A1E5IR98"/>
<dbReference type="OrthoDB" id="5735527at2"/>
<dbReference type="InterPro" id="IPR036388">
    <property type="entry name" value="WH-like_DNA-bd_sf"/>
</dbReference>
<dbReference type="RefSeq" id="WP_069671635.1">
    <property type="nucleotide sequence ID" value="NZ_MCBT01000044.1"/>
</dbReference>
<accession>A0A1E5IR98</accession>